<accession>A0A239ART8</accession>
<dbReference type="Pfam" id="PF04371">
    <property type="entry name" value="PAD_porph"/>
    <property type="match status" value="1"/>
</dbReference>
<dbReference type="RefSeq" id="WP_170940947.1">
    <property type="nucleotide sequence ID" value="NZ_FZON01000001.1"/>
</dbReference>
<evidence type="ECO:0000256" key="1">
    <source>
        <dbReference type="ARBA" id="ARBA00022801"/>
    </source>
</evidence>
<sequence>MSRSGQGAARRLVPDYAVPDALCVPFWGFDVRDTLESVARAAARHCGVILITPDPAGARAFVDTTCHPGHFGIVAGAFDSPWLRDHAPISVAQGDRMHLVRPTRPEGTRKHDLALFETILPGAKDVTDHHVAGGNLVGGPGGLGFSTTDVLLENALTEAAPLMETGRQLGLDHWQFLTPFPDDISAHADCMLRFLGPRLCAICKRDDTPEAREVSTEMRARLTELCPEIDILPLPCAAADVFNSPMNWIQLGRCLLLPVFDQPDPLAAAREQALREAGFNPVPIPAMTEGLGGALHCLTATIFAAPA</sequence>
<dbReference type="GO" id="GO:0009446">
    <property type="term" value="P:putrescine biosynthetic process"/>
    <property type="evidence" value="ECO:0007669"/>
    <property type="project" value="InterPro"/>
</dbReference>
<dbReference type="InterPro" id="IPR007466">
    <property type="entry name" value="Peptidyl-Arg-deiminase_porph"/>
</dbReference>
<proteinExistence type="predicted"/>
<dbReference type="GO" id="GO:0004668">
    <property type="term" value="F:protein-arginine deiminase activity"/>
    <property type="evidence" value="ECO:0007669"/>
    <property type="project" value="InterPro"/>
</dbReference>
<organism evidence="2 3">
    <name type="scientific">Antarctobacter heliothermus</name>
    <dbReference type="NCBI Taxonomy" id="74033"/>
    <lineage>
        <taxon>Bacteria</taxon>
        <taxon>Pseudomonadati</taxon>
        <taxon>Pseudomonadota</taxon>
        <taxon>Alphaproteobacteria</taxon>
        <taxon>Rhodobacterales</taxon>
        <taxon>Roseobacteraceae</taxon>
        <taxon>Antarctobacter</taxon>
    </lineage>
</organism>
<evidence type="ECO:0000313" key="3">
    <source>
        <dbReference type="Proteomes" id="UP000198440"/>
    </source>
</evidence>
<dbReference type="EMBL" id="FZON01000001">
    <property type="protein sequence ID" value="SNR98426.1"/>
    <property type="molecule type" value="Genomic_DNA"/>
</dbReference>
<evidence type="ECO:0000313" key="2">
    <source>
        <dbReference type="EMBL" id="SNR98426.1"/>
    </source>
</evidence>
<name>A0A239ART8_9RHOB</name>
<dbReference type="Proteomes" id="UP000198440">
    <property type="component" value="Unassembled WGS sequence"/>
</dbReference>
<gene>
    <name evidence="2" type="ORF">SAMN04488078_100194</name>
</gene>
<protein>
    <submittedName>
        <fullName evidence="2">Agmatine/peptidylarginine deiminase</fullName>
    </submittedName>
</protein>
<dbReference type="AlphaFoldDB" id="A0A239ART8"/>
<reference evidence="2 3" key="1">
    <citation type="submission" date="2017-06" db="EMBL/GenBank/DDBJ databases">
        <authorList>
            <person name="Kim H.J."/>
            <person name="Triplett B.A."/>
        </authorList>
    </citation>
    <scope>NUCLEOTIDE SEQUENCE [LARGE SCALE GENOMIC DNA]</scope>
    <source>
        <strain evidence="2 3">DSM 11445</strain>
    </source>
</reference>
<dbReference type="SUPFAM" id="SSF55909">
    <property type="entry name" value="Pentein"/>
    <property type="match status" value="1"/>
</dbReference>
<keyword evidence="1" id="KW-0378">Hydrolase</keyword>
<dbReference type="Gene3D" id="3.75.10.10">
    <property type="entry name" value="L-arginine/glycine Amidinotransferase, Chain A"/>
    <property type="match status" value="1"/>
</dbReference>